<gene>
    <name evidence="1" type="ORF">F2Q69_00031337</name>
</gene>
<evidence type="ECO:0000313" key="1">
    <source>
        <dbReference type="EMBL" id="KAF3589818.1"/>
    </source>
</evidence>
<proteinExistence type="predicted"/>
<dbReference type="AlphaFoldDB" id="A0A8S9SAZ2"/>
<dbReference type="EMBL" id="QGKX02000088">
    <property type="protein sequence ID" value="KAF3589818.1"/>
    <property type="molecule type" value="Genomic_DNA"/>
</dbReference>
<name>A0A8S9SAZ2_BRACR</name>
<evidence type="ECO:0000313" key="2">
    <source>
        <dbReference type="Proteomes" id="UP000712600"/>
    </source>
</evidence>
<reference evidence="1" key="1">
    <citation type="submission" date="2019-12" db="EMBL/GenBank/DDBJ databases">
        <title>Genome sequencing and annotation of Brassica cretica.</title>
        <authorList>
            <person name="Studholme D.J."/>
            <person name="Sarris P."/>
        </authorList>
    </citation>
    <scope>NUCLEOTIDE SEQUENCE</scope>
    <source>
        <strain evidence="1">PFS-109/04</strain>
        <tissue evidence="1">Leaf</tissue>
    </source>
</reference>
<sequence>MSKVVECHRRKLLMAPLTLTLALRSKVVECHRRKLLMAPLTLTLALRRLVRKMTAEGVAFQGS</sequence>
<protein>
    <submittedName>
        <fullName evidence="1">Uncharacterized protein</fullName>
    </submittedName>
</protein>
<organism evidence="1 2">
    <name type="scientific">Brassica cretica</name>
    <name type="common">Mustard</name>
    <dbReference type="NCBI Taxonomy" id="69181"/>
    <lineage>
        <taxon>Eukaryota</taxon>
        <taxon>Viridiplantae</taxon>
        <taxon>Streptophyta</taxon>
        <taxon>Embryophyta</taxon>
        <taxon>Tracheophyta</taxon>
        <taxon>Spermatophyta</taxon>
        <taxon>Magnoliopsida</taxon>
        <taxon>eudicotyledons</taxon>
        <taxon>Gunneridae</taxon>
        <taxon>Pentapetalae</taxon>
        <taxon>rosids</taxon>
        <taxon>malvids</taxon>
        <taxon>Brassicales</taxon>
        <taxon>Brassicaceae</taxon>
        <taxon>Brassiceae</taxon>
        <taxon>Brassica</taxon>
    </lineage>
</organism>
<comment type="caution">
    <text evidence="1">The sequence shown here is derived from an EMBL/GenBank/DDBJ whole genome shotgun (WGS) entry which is preliminary data.</text>
</comment>
<accession>A0A8S9SAZ2</accession>
<dbReference type="Proteomes" id="UP000712600">
    <property type="component" value="Unassembled WGS sequence"/>
</dbReference>